<proteinExistence type="predicted"/>
<dbReference type="Gene3D" id="4.10.1080.10">
    <property type="entry name" value="TSP type-3 repeat"/>
    <property type="match status" value="1"/>
</dbReference>
<dbReference type="Proteomes" id="UP001374893">
    <property type="component" value="Chromosome"/>
</dbReference>
<reference evidence="2 3" key="1">
    <citation type="submission" date="2021-06" db="EMBL/GenBank/DDBJ databases">
        <title>Complete genome of Haloferula helveola possessing various polysaccharide degrading enzymes.</title>
        <authorList>
            <person name="Takami H."/>
            <person name="Huang C."/>
            <person name="Hamasaki K."/>
        </authorList>
    </citation>
    <scope>NUCLEOTIDE SEQUENCE [LARGE SCALE GENOMIC DNA]</scope>
    <source>
        <strain evidence="2 3">CN-1</strain>
    </source>
</reference>
<dbReference type="SUPFAM" id="SSF103647">
    <property type="entry name" value="TSP type-3 repeat"/>
    <property type="match status" value="1"/>
</dbReference>
<evidence type="ECO:0000313" key="2">
    <source>
        <dbReference type="EMBL" id="BCX47668.1"/>
    </source>
</evidence>
<keyword evidence="3" id="KW-1185">Reference proteome</keyword>
<gene>
    <name evidence="2" type="ORF">HAHE_15760</name>
</gene>
<protein>
    <submittedName>
        <fullName evidence="2">Cartilageo ligomeric matrix protein</fullName>
    </submittedName>
</protein>
<evidence type="ECO:0000256" key="1">
    <source>
        <dbReference type="SAM" id="MobiDB-lite"/>
    </source>
</evidence>
<dbReference type="InterPro" id="IPR028974">
    <property type="entry name" value="TSP_type-3_rpt"/>
</dbReference>
<dbReference type="RefSeq" id="WP_338689978.1">
    <property type="nucleotide sequence ID" value="NZ_AP024702.1"/>
</dbReference>
<organism evidence="2 3">
    <name type="scientific">Haloferula helveola</name>
    <dbReference type="NCBI Taxonomy" id="490095"/>
    <lineage>
        <taxon>Bacteria</taxon>
        <taxon>Pseudomonadati</taxon>
        <taxon>Verrucomicrobiota</taxon>
        <taxon>Verrucomicrobiia</taxon>
        <taxon>Verrucomicrobiales</taxon>
        <taxon>Verrucomicrobiaceae</taxon>
        <taxon>Haloferula</taxon>
    </lineage>
</organism>
<evidence type="ECO:0000313" key="3">
    <source>
        <dbReference type="Proteomes" id="UP001374893"/>
    </source>
</evidence>
<dbReference type="EMBL" id="AP024702">
    <property type="protein sequence ID" value="BCX47668.1"/>
    <property type="molecule type" value="Genomic_DNA"/>
</dbReference>
<accession>A0ABM7RBB7</accession>
<feature type="compositionally biased region" description="Acidic residues" evidence="1">
    <location>
        <begin position="142"/>
        <end position="168"/>
    </location>
</feature>
<name>A0ABM7RBB7_9BACT</name>
<feature type="region of interest" description="Disordered" evidence="1">
    <location>
        <begin position="125"/>
        <end position="206"/>
    </location>
</feature>
<sequence>MCRSGVIAGIVVLIHTLACEVGHANFRFTREGYVTPLSTIPPSFALSADPYSDPEVTFTDPDSHLDLSLPGPYRLHLEVANIGNTGDTTPCVLLGVSPLASSSPAGSWAVNPVFSAGADNGLYPSLEEPLPREFNGGAEPLLDTDGDGVPDISDDLPNDPNETVDTDGDGIGNNADDDDDNDGMTDNYEQANGLNPLVADGNGDKDKDGWTNFDEFVTGTFANDPTSFFRVLVTPGPSPTQPITISFQARADRVYRLLGAADPSASFVLQNGPFTPGSNGPATIAPTPPSAPYFYKVEINLPTP</sequence>